<dbReference type="SUPFAM" id="SSF82185">
    <property type="entry name" value="Histone H3 K4-specific methyltransferase SET7/9 N-terminal domain"/>
    <property type="match status" value="4"/>
</dbReference>
<name>D8LWL4_BLAHO</name>
<evidence type="ECO:0000256" key="2">
    <source>
        <dbReference type="ARBA" id="ARBA00022741"/>
    </source>
</evidence>
<dbReference type="Gene3D" id="3.30.420.40">
    <property type="match status" value="2"/>
</dbReference>
<dbReference type="Pfam" id="PF00012">
    <property type="entry name" value="HSP70"/>
    <property type="match status" value="1"/>
</dbReference>
<keyword evidence="1" id="KW-0677">Repeat</keyword>
<dbReference type="OrthoDB" id="270720at2759"/>
<dbReference type="GeneID" id="24922208"/>
<dbReference type="InterPro" id="IPR043129">
    <property type="entry name" value="ATPase_NBD"/>
</dbReference>
<dbReference type="Gene3D" id="3.90.640.10">
    <property type="entry name" value="Actin, Chain A, domain 4"/>
    <property type="match status" value="1"/>
</dbReference>
<dbReference type="SUPFAM" id="SSF53067">
    <property type="entry name" value="Actin-like ATPase domain"/>
    <property type="match status" value="2"/>
</dbReference>
<dbReference type="PANTHER" id="PTHR43215:SF14">
    <property type="entry name" value="RADIAL SPOKE HEAD 1 HOMOLOG"/>
    <property type="match status" value="1"/>
</dbReference>
<keyword evidence="2" id="KW-0547">Nucleotide-binding</keyword>
<dbReference type="Gene3D" id="3.30.30.30">
    <property type="match status" value="1"/>
</dbReference>
<dbReference type="Gene3D" id="2.20.110.10">
    <property type="entry name" value="Histone H3 K4-specific methyltransferase SET7/9 N-terminal domain"/>
    <property type="match status" value="6"/>
</dbReference>
<dbReference type="InParanoid" id="D8LWL4"/>
<dbReference type="Proteomes" id="UP000008312">
    <property type="component" value="Unassembled WGS sequence"/>
</dbReference>
<gene>
    <name evidence="4" type="ORF">GSBLH_T00006083001</name>
</gene>
<dbReference type="InterPro" id="IPR003409">
    <property type="entry name" value="MORN"/>
</dbReference>
<evidence type="ECO:0000313" key="4">
    <source>
        <dbReference type="EMBL" id="CBK20203.2"/>
    </source>
</evidence>
<proteinExistence type="predicted"/>
<evidence type="ECO:0000256" key="3">
    <source>
        <dbReference type="ARBA" id="ARBA00022840"/>
    </source>
</evidence>
<dbReference type="EMBL" id="FN668638">
    <property type="protein sequence ID" value="CBK20203.2"/>
    <property type="molecule type" value="Genomic_DNA"/>
</dbReference>
<dbReference type="GO" id="GO:0140662">
    <property type="term" value="F:ATP-dependent protein folding chaperone"/>
    <property type="evidence" value="ECO:0007669"/>
    <property type="project" value="InterPro"/>
</dbReference>
<keyword evidence="3" id="KW-0067">ATP-binding</keyword>
<dbReference type="GO" id="GO:0005524">
    <property type="term" value="F:ATP binding"/>
    <property type="evidence" value="ECO:0007669"/>
    <property type="project" value="UniProtKB-KW"/>
</dbReference>
<evidence type="ECO:0000256" key="1">
    <source>
        <dbReference type="ARBA" id="ARBA00022737"/>
    </source>
</evidence>
<dbReference type="SMART" id="SM00698">
    <property type="entry name" value="MORN"/>
    <property type="match status" value="17"/>
</dbReference>
<sequence>MNIVIDIGTSGFKGSVCTLTQHFYFNRPVDYANGGAQAFYMEKGWLYDTFIDVSDKRKYNNRIYDIHDILRLLTDSSVVNDLVVRNRWSFGCVPKETGDIELTVTYGEEKHKELLSHLIGDILKYIAKRVIAELHGVLNGVSLIVPWDYQESQFKLLRNASSEAQMGRMQLIDERIATILPFLYFGGINRQDCLLFLFDYGSSVLSFSFIRLWHGHVKIRSSRQLRSFSGRRLNQLILKYISLKYRRTAKSSLFQDVKDMDALLGECESAKEMLSKMPNVDLCLTILGAKLDVSLRRQELEALLLLPLRTIREEIKESLKKIQWTAESIDHIIAVGGNSKIPAVMKMLTTLFPYAENKYCRQIANPSTLGGSLLLTNQTSSFREYHLCYRIHCDDGSYALVGQSPQMLTKEIMLVPIASSAKKPSPTILKLIVECCEVKNLTPSIPNPPSDLSCQPGWSFVFGYTYNLDFKQYFGFEDYLKRSVGEEKTNPYAVNCDLPALKQECVQVICQMMEDGRMVLSMSQLFRGRLVQNSTVRFTFFEGCVIENDIPNNEVIPEHHLMAFHLQEQHLSLTPTSSVVSSSILPALLSDTTRSPILIVDPEERNHTLLTEPIVISCPNRHLRTRNLPQLINEYSQFILKRNVSPIISNTNLSEKQIIKAKPLPFFEAKPYASTANQRMFFVGPDVSMSPITACCYKGNFENGHRQGQGTEFSISNETVYKGLWKNDKYNGEGTLWMPDGCRFEGTFVDGKLNGEGYFYRANKSMGFHGQFENGEKNGDGVEYEEDGSEYHGTFKHDKRNGHGIVKKEDETLFDGEWVDGMKEGKGREIQRRTIYEGSFKQGERHGKGVLSRQDGQLIYDGDWVNGKKSGEGCEILKGGIKYEGSFRDDRYEGHGKQWQENVLVFEGYFLNGHREGPGIVYSQDGSIATKGMFHKDRLNGECTIYNGSRSVYYTGMVTNNLPNGHGTEYTASGDIYEGEFVNGKWHGHGQLRTSDLHLKYDGEWKYGLRHGEGRNIDDQGMYVGEYEKGLKHGEGELVFYNQDRYVGEFMDDLFNGNGKLISSDGRVVYDGEWRNGMRCGEGKIYFENGEYYQGSFCDDMMYGKGVCFYSNGLPKYVGEMRNNQRNGEGIEYDTNGEILEQGFYVNDECIIPIE</sequence>
<dbReference type="InterPro" id="IPR013126">
    <property type="entry name" value="Hsp_70_fam"/>
</dbReference>
<protein>
    <submittedName>
        <fullName evidence="4">Uncharacterized protein</fullName>
    </submittedName>
</protein>
<dbReference type="PANTHER" id="PTHR43215">
    <property type="entry name" value="RADIAL SPOKE HEAD 1 HOMOLOG"/>
    <property type="match status" value="1"/>
</dbReference>
<organism evidence="4">
    <name type="scientific">Blastocystis hominis</name>
    <dbReference type="NCBI Taxonomy" id="12968"/>
    <lineage>
        <taxon>Eukaryota</taxon>
        <taxon>Sar</taxon>
        <taxon>Stramenopiles</taxon>
        <taxon>Bigyra</taxon>
        <taxon>Opalozoa</taxon>
        <taxon>Opalinata</taxon>
        <taxon>Blastocystidae</taxon>
        <taxon>Blastocystis</taxon>
    </lineage>
</organism>
<dbReference type="Pfam" id="PF02493">
    <property type="entry name" value="MORN"/>
    <property type="match status" value="18"/>
</dbReference>
<keyword evidence="5" id="KW-1185">Reference proteome</keyword>
<dbReference type="RefSeq" id="XP_012894251.1">
    <property type="nucleotide sequence ID" value="XM_013038797.1"/>
</dbReference>
<accession>D8LWL4</accession>
<dbReference type="AlphaFoldDB" id="D8LWL4"/>
<reference evidence="4" key="1">
    <citation type="submission" date="2010-02" db="EMBL/GenBank/DDBJ databases">
        <title>Sequencing and annotation of the Blastocystis hominis genome.</title>
        <authorList>
            <person name="Wincker P."/>
        </authorList>
    </citation>
    <scope>NUCLEOTIDE SEQUENCE</scope>
    <source>
        <strain evidence="4">Singapore isolate B</strain>
    </source>
</reference>
<evidence type="ECO:0000313" key="5">
    <source>
        <dbReference type="Proteomes" id="UP000008312"/>
    </source>
</evidence>